<sequence>MTKPRTSSNKRALAETTINEHQQLHNTTSSDYLLHPINSFGDDGSNNNNDSALLQYSTASTMMSTQPLSSRVSKRRRNRDTPPRPLNSFMIYRREYQKMIKEQNPNILLSELSRISKSAADKWANEPPNIKQIYAEKARAEKEQHMKLYPNYVYCPRRPTKTKPRKKSASEGSSSEKMSVNFLLNDDSNSFRSYNHSFTKTTS</sequence>
<keyword evidence="2" id="KW-1185">Reference proteome</keyword>
<evidence type="ECO:0000313" key="1">
    <source>
        <dbReference type="EMBL" id="CAG8462155.1"/>
    </source>
</evidence>
<reference evidence="1" key="1">
    <citation type="submission" date="2021-06" db="EMBL/GenBank/DDBJ databases">
        <authorList>
            <person name="Kallberg Y."/>
            <person name="Tangrot J."/>
            <person name="Rosling A."/>
        </authorList>
    </citation>
    <scope>NUCLEOTIDE SEQUENCE</scope>
    <source>
        <strain evidence="1">CL356</strain>
    </source>
</reference>
<accession>A0ACA9KAX6</accession>
<name>A0ACA9KAX6_9GLOM</name>
<comment type="caution">
    <text evidence="1">The sequence shown here is derived from an EMBL/GenBank/DDBJ whole genome shotgun (WGS) entry which is preliminary data.</text>
</comment>
<dbReference type="EMBL" id="CAJVPT010001422">
    <property type="protein sequence ID" value="CAG8462155.1"/>
    <property type="molecule type" value="Genomic_DNA"/>
</dbReference>
<proteinExistence type="predicted"/>
<organism evidence="1 2">
    <name type="scientific">Acaulospora colombiana</name>
    <dbReference type="NCBI Taxonomy" id="27376"/>
    <lineage>
        <taxon>Eukaryota</taxon>
        <taxon>Fungi</taxon>
        <taxon>Fungi incertae sedis</taxon>
        <taxon>Mucoromycota</taxon>
        <taxon>Glomeromycotina</taxon>
        <taxon>Glomeromycetes</taxon>
        <taxon>Diversisporales</taxon>
        <taxon>Acaulosporaceae</taxon>
        <taxon>Acaulospora</taxon>
    </lineage>
</organism>
<dbReference type="Proteomes" id="UP000789525">
    <property type="component" value="Unassembled WGS sequence"/>
</dbReference>
<protein>
    <submittedName>
        <fullName evidence="1">11385_t:CDS:1</fullName>
    </submittedName>
</protein>
<gene>
    <name evidence="1" type="ORF">ACOLOM_LOCUS1215</name>
</gene>
<evidence type="ECO:0000313" key="2">
    <source>
        <dbReference type="Proteomes" id="UP000789525"/>
    </source>
</evidence>